<accession>A0A445MEP0</accession>
<organism evidence="2">
    <name type="scientific">Ensete ventricosum</name>
    <name type="common">Abyssinian banana</name>
    <name type="synonym">Musa ensete</name>
    <dbReference type="NCBI Taxonomy" id="4639"/>
    <lineage>
        <taxon>Eukaryota</taxon>
        <taxon>Viridiplantae</taxon>
        <taxon>Streptophyta</taxon>
        <taxon>Embryophyta</taxon>
        <taxon>Tracheophyta</taxon>
        <taxon>Spermatophyta</taxon>
        <taxon>Magnoliopsida</taxon>
        <taxon>Liliopsida</taxon>
        <taxon>Zingiberales</taxon>
        <taxon>Musaceae</taxon>
        <taxon>Ensete</taxon>
    </lineage>
</organism>
<dbReference type="GO" id="GO:0001709">
    <property type="term" value="P:cell fate determination"/>
    <property type="evidence" value="ECO:0007669"/>
    <property type="project" value="TreeGrafter"/>
</dbReference>
<dbReference type="Pfam" id="PF24068">
    <property type="entry name" value="TPD1_C"/>
    <property type="match status" value="1"/>
</dbReference>
<sequence length="273" mass="30047">MEPRTPVQSHPPPHGVTLPPRGRYTMLTTPITNSSRLRRKMDSKLSNDPPINARCHGILYKRYHPTFREITEVFLLAVPLRFRGSVNWVLMAFFHGLVTRRLSSAFLSFVLISSLLHHGELDLMGEAVQLPSSDLTSQSRKLLGIDLNVTTTGRGFVEGVADVGRMMEMAGEEVCSKDVIVVHQAATPPLPSGIPTYTVEVLNTCPSGCAVANIHLSCGWYSSARLVDPRIFRRLSYNDCLVNDGASLPAGDSVSFQYANSFRYPLAVSSVTC</sequence>
<name>A0A445MEP0_ENSVE</name>
<evidence type="ECO:0008006" key="3">
    <source>
        <dbReference type="Google" id="ProtNLM"/>
    </source>
</evidence>
<dbReference type="PANTHER" id="PTHR33184">
    <property type="entry name" value="PROTEIN TAPETUM DETERMINANT 1-LIKE-RELATED"/>
    <property type="match status" value="1"/>
</dbReference>
<protein>
    <recommendedName>
        <fullName evidence="3">TPD1 protein</fullName>
    </recommendedName>
</protein>
<reference evidence="2" key="1">
    <citation type="journal article" date="2018" name="Data Brief">
        <title>Genome sequence data from 17 accessions of Ensete ventricosum, a staple food crop for millions in Ethiopia.</title>
        <authorList>
            <person name="Yemataw Z."/>
            <person name="Muzemil S."/>
            <person name="Ambachew D."/>
            <person name="Tripathi L."/>
            <person name="Tesfaye K."/>
            <person name="Chala A."/>
            <person name="Farbos A."/>
            <person name="O'Neill P."/>
            <person name="Moore K."/>
            <person name="Grant M."/>
            <person name="Studholme D.J."/>
        </authorList>
    </citation>
    <scope>NUCLEOTIDE SEQUENCE [LARGE SCALE GENOMIC DNA]</scope>
    <source>
        <tissue evidence="2">Leaf</tissue>
    </source>
</reference>
<dbReference type="InterPro" id="IPR040361">
    <property type="entry name" value="TPD1"/>
</dbReference>
<keyword evidence="1" id="KW-0732">Signal</keyword>
<dbReference type="EMBL" id="KV875745">
    <property type="protein sequence ID" value="RZR72732.1"/>
    <property type="molecule type" value="Genomic_DNA"/>
</dbReference>
<evidence type="ECO:0000313" key="2">
    <source>
        <dbReference type="EMBL" id="RZR72732.1"/>
    </source>
</evidence>
<dbReference type="Proteomes" id="UP000290560">
    <property type="component" value="Unassembled WGS sequence"/>
</dbReference>
<proteinExistence type="predicted"/>
<dbReference type="AlphaFoldDB" id="A0A445MEP0"/>
<dbReference type="PANTHER" id="PTHR33184:SF67">
    <property type="entry name" value="PROTEIN TAPETUM DETERMINANT 1"/>
    <property type="match status" value="1"/>
</dbReference>
<gene>
    <name evidence="2" type="ORF">BHM03_00016162</name>
</gene>
<evidence type="ECO:0000256" key="1">
    <source>
        <dbReference type="ARBA" id="ARBA00022729"/>
    </source>
</evidence>